<comment type="caution">
    <text evidence="2">Lacks conserved residue(s) required for the propagation of feature annotation.</text>
</comment>
<protein>
    <recommendedName>
        <fullName evidence="2">Phospholipid scramblase</fullName>
    </recommendedName>
</protein>
<dbReference type="Proteomes" id="UP000821853">
    <property type="component" value="Chromosome 5"/>
</dbReference>
<dbReference type="GO" id="GO:0005886">
    <property type="term" value="C:plasma membrane"/>
    <property type="evidence" value="ECO:0007669"/>
    <property type="project" value="TreeGrafter"/>
</dbReference>
<dbReference type="OrthoDB" id="191150at2759"/>
<comment type="caution">
    <text evidence="3">The sequence shown here is derived from an EMBL/GenBank/DDBJ whole genome shotgun (WGS) entry which is preliminary data.</text>
</comment>
<proteinExistence type="inferred from homology"/>
<reference evidence="3 4" key="1">
    <citation type="journal article" date="2020" name="Cell">
        <title>Large-Scale Comparative Analyses of Tick Genomes Elucidate Their Genetic Diversity and Vector Capacities.</title>
        <authorList>
            <consortium name="Tick Genome and Microbiome Consortium (TIGMIC)"/>
            <person name="Jia N."/>
            <person name="Wang J."/>
            <person name="Shi W."/>
            <person name="Du L."/>
            <person name="Sun Y."/>
            <person name="Zhan W."/>
            <person name="Jiang J.F."/>
            <person name="Wang Q."/>
            <person name="Zhang B."/>
            <person name="Ji P."/>
            <person name="Bell-Sakyi L."/>
            <person name="Cui X.M."/>
            <person name="Yuan T.T."/>
            <person name="Jiang B.G."/>
            <person name="Yang W.F."/>
            <person name="Lam T.T."/>
            <person name="Chang Q.C."/>
            <person name="Ding S.J."/>
            <person name="Wang X.J."/>
            <person name="Zhu J.G."/>
            <person name="Ruan X.D."/>
            <person name="Zhao L."/>
            <person name="Wei J.T."/>
            <person name="Ye R.Z."/>
            <person name="Que T.C."/>
            <person name="Du C.H."/>
            <person name="Zhou Y.H."/>
            <person name="Cheng J.X."/>
            <person name="Dai P.F."/>
            <person name="Guo W.B."/>
            <person name="Han X.H."/>
            <person name="Huang E.J."/>
            <person name="Li L.F."/>
            <person name="Wei W."/>
            <person name="Gao Y.C."/>
            <person name="Liu J.Z."/>
            <person name="Shao H.Z."/>
            <person name="Wang X."/>
            <person name="Wang C.C."/>
            <person name="Yang T.C."/>
            <person name="Huo Q.B."/>
            <person name="Li W."/>
            <person name="Chen H.Y."/>
            <person name="Chen S.E."/>
            <person name="Zhou L.G."/>
            <person name="Ni X.B."/>
            <person name="Tian J.H."/>
            <person name="Sheng Y."/>
            <person name="Liu T."/>
            <person name="Pan Y.S."/>
            <person name="Xia L.Y."/>
            <person name="Li J."/>
            <person name="Zhao F."/>
            <person name="Cao W.C."/>
        </authorList>
    </citation>
    <scope>NUCLEOTIDE SEQUENCE [LARGE SCALE GENOMIC DNA]</scope>
    <source>
        <strain evidence="3">HaeL-2018</strain>
    </source>
</reference>
<evidence type="ECO:0000313" key="4">
    <source>
        <dbReference type="Proteomes" id="UP000821853"/>
    </source>
</evidence>
<organism evidence="3 4">
    <name type="scientific">Haemaphysalis longicornis</name>
    <name type="common">Bush tick</name>
    <dbReference type="NCBI Taxonomy" id="44386"/>
    <lineage>
        <taxon>Eukaryota</taxon>
        <taxon>Metazoa</taxon>
        <taxon>Ecdysozoa</taxon>
        <taxon>Arthropoda</taxon>
        <taxon>Chelicerata</taxon>
        <taxon>Arachnida</taxon>
        <taxon>Acari</taxon>
        <taxon>Parasitiformes</taxon>
        <taxon>Ixodida</taxon>
        <taxon>Ixodoidea</taxon>
        <taxon>Ixodidae</taxon>
        <taxon>Haemaphysalinae</taxon>
        <taxon>Haemaphysalis</taxon>
    </lineage>
</organism>
<evidence type="ECO:0000313" key="3">
    <source>
        <dbReference type="EMBL" id="KAH9375975.1"/>
    </source>
</evidence>
<evidence type="ECO:0000256" key="1">
    <source>
        <dbReference type="ARBA" id="ARBA00005350"/>
    </source>
</evidence>
<keyword evidence="2" id="KW-0812">Transmembrane</keyword>
<dbReference type="AlphaFoldDB" id="A0A9J6GN36"/>
<comment type="similarity">
    <text evidence="1 2">Belongs to the phospholipid scramblase family.</text>
</comment>
<keyword evidence="2" id="KW-1133">Transmembrane helix</keyword>
<sequence length="308" mass="34243">MYVNIYYSCAKTKGSFVWRGSHTNDDAHFQLDPLIGLQAPQAGPPCLRVRYVQGPGNGVANVVCAPGLEYLAGIDMIIVEQQLELAEGSRCCAKLCCGPRRCFEMDMVDYRGEAVVHVIRPLRCVQCWCFCCLQELQVQAPPGTPIGFVSQRCSLCYPTFTVYDRFYKPALTIVGPLCTQSLPCACDVKFEVRSLNGVAVGTITKKWSGLIKEYFTDIDNFGISFPMDLDVNMKATLLATTMLIVSSSLLLLLVVFALTTYLSMWASLLKLIIEITIGCMYLHFLFLSTSSDLSTRSFTIQAKVMLRH</sequence>
<dbReference type="OMA" id="NSSCMAR"/>
<feature type="transmembrane region" description="Helical" evidence="2">
    <location>
        <begin position="264"/>
        <end position="287"/>
    </location>
</feature>
<dbReference type="PANTHER" id="PTHR23248:SF9">
    <property type="entry name" value="PHOSPHOLIPID SCRAMBLASE"/>
    <property type="match status" value="1"/>
</dbReference>
<keyword evidence="2" id="KW-0564">Palmitate</keyword>
<keyword evidence="2" id="KW-0472">Membrane</keyword>
<keyword evidence="2" id="KW-0106">Calcium</keyword>
<comment type="cofactor">
    <cofactor evidence="2">
        <name>Ca(2+)</name>
        <dbReference type="ChEBI" id="CHEBI:29108"/>
    </cofactor>
</comment>
<feature type="transmembrane region" description="Helical" evidence="2">
    <location>
        <begin position="237"/>
        <end position="258"/>
    </location>
</feature>
<dbReference type="PANTHER" id="PTHR23248">
    <property type="entry name" value="PHOSPHOLIPID SCRAMBLASE-RELATED"/>
    <property type="match status" value="1"/>
</dbReference>
<dbReference type="InterPro" id="IPR005552">
    <property type="entry name" value="Scramblase"/>
</dbReference>
<dbReference type="GO" id="GO:0017128">
    <property type="term" value="F:phospholipid scramblase activity"/>
    <property type="evidence" value="ECO:0007669"/>
    <property type="project" value="InterPro"/>
</dbReference>
<accession>A0A9J6GN36</accession>
<dbReference type="EMBL" id="JABSTR010000007">
    <property type="protein sequence ID" value="KAH9375975.1"/>
    <property type="molecule type" value="Genomic_DNA"/>
</dbReference>
<keyword evidence="2" id="KW-0449">Lipoprotein</keyword>
<gene>
    <name evidence="3" type="ORF">HPB48_016568</name>
</gene>
<comment type="function">
    <text evidence="2">May mediate accelerated ATP-independent bidirectional transbilayer migration of phospholipids upon binding calcium ions that results in a loss of phospholipid asymmetry in the plasma membrane.</text>
</comment>
<evidence type="ECO:0000256" key="2">
    <source>
        <dbReference type="RuleBase" id="RU363116"/>
    </source>
</evidence>
<name>A0A9J6GN36_HAELO</name>
<keyword evidence="4" id="KW-1185">Reference proteome</keyword>
<dbReference type="VEuPathDB" id="VectorBase:HLOH_050767"/>
<dbReference type="Pfam" id="PF03803">
    <property type="entry name" value="Scramblase"/>
    <property type="match status" value="1"/>
</dbReference>